<organism evidence="1 2">
    <name type="scientific">Gilliamella apicola</name>
    <dbReference type="NCBI Taxonomy" id="1196095"/>
    <lineage>
        <taxon>Bacteria</taxon>
        <taxon>Pseudomonadati</taxon>
        <taxon>Pseudomonadota</taxon>
        <taxon>Gammaproteobacteria</taxon>
        <taxon>Orbales</taxon>
        <taxon>Orbaceae</taxon>
        <taxon>Gilliamella</taxon>
    </lineage>
</organism>
<protein>
    <submittedName>
        <fullName evidence="1">Uncharacterized protein</fullName>
    </submittedName>
</protein>
<proteinExistence type="predicted"/>
<evidence type="ECO:0000313" key="2">
    <source>
        <dbReference type="Proteomes" id="UP000319483"/>
    </source>
</evidence>
<sequence>MWITMADIRRGGGCAWGLRAWFKHYGLSFNDFIQNGGIDSATFLSTGDALAIRIVELAKQASVLKG</sequence>
<dbReference type="AlphaFoldDB" id="A0A556SB93"/>
<accession>A0A556SB93</accession>
<reference evidence="1 2" key="1">
    <citation type="submission" date="2019-07" db="EMBL/GenBank/DDBJ databases">
        <title>Gilliamella genomes.</title>
        <authorList>
            <person name="Zheng H."/>
        </authorList>
    </citation>
    <scope>NUCLEOTIDE SEQUENCE [LARGE SCALE GENOMIC DNA]</scope>
    <source>
        <strain evidence="1 2">W8127</strain>
    </source>
</reference>
<comment type="caution">
    <text evidence="1">The sequence shown here is derived from an EMBL/GenBank/DDBJ whole genome shotgun (WGS) entry which is preliminary data.</text>
</comment>
<gene>
    <name evidence="1" type="ORF">FPQ15_09120</name>
</gene>
<dbReference type="EMBL" id="VMHM01000011">
    <property type="protein sequence ID" value="TSJ98375.1"/>
    <property type="molecule type" value="Genomic_DNA"/>
</dbReference>
<name>A0A556SB93_9GAMM</name>
<evidence type="ECO:0000313" key="1">
    <source>
        <dbReference type="EMBL" id="TSJ98375.1"/>
    </source>
</evidence>
<dbReference type="Proteomes" id="UP000319483">
    <property type="component" value="Unassembled WGS sequence"/>
</dbReference>